<feature type="domain" description="MTTase N-terminal" evidence="1">
    <location>
        <begin position="1"/>
        <end position="92"/>
    </location>
</feature>
<reference evidence="2" key="1">
    <citation type="submission" date="2018-04" db="EMBL/GenBank/DDBJ databases">
        <title>Genomes of the Obligate Erwinia dacicola and Facultative Enterobacter sp. OLF Endosymbionts of the Olive Fruit fly, Bactrocera oleae.</title>
        <authorList>
            <person name="Estes A.M."/>
            <person name="Hearn D.J."/>
            <person name="Agarwal S."/>
            <person name="Pierson E.A."/>
            <person name="Dunning-Hotopp J.C."/>
        </authorList>
    </citation>
    <scope>NUCLEOTIDE SEQUENCE [LARGE SCALE GENOMIC DNA]</scope>
    <source>
        <strain evidence="2">Oroville</strain>
    </source>
</reference>
<keyword evidence="3" id="KW-1185">Reference proteome</keyword>
<accession>A0A328TKB6</accession>
<name>A0A328TKB6_9GAMM</name>
<comment type="caution">
    <text evidence="2">The sequence shown here is derived from an EMBL/GenBank/DDBJ whole genome shotgun (WGS) entry which is preliminary data.</text>
</comment>
<dbReference type="GO" id="GO:0051539">
    <property type="term" value="F:4 iron, 4 sulfur cluster binding"/>
    <property type="evidence" value="ECO:0007669"/>
    <property type="project" value="UniProtKB-KW"/>
</dbReference>
<evidence type="ECO:0000313" key="2">
    <source>
        <dbReference type="EMBL" id="RAP69435.1"/>
    </source>
</evidence>
<dbReference type="GO" id="GO:0035597">
    <property type="term" value="F:tRNA-2-methylthio-N(6)-dimethylallyladenosine(37) synthase activity"/>
    <property type="evidence" value="ECO:0007669"/>
    <property type="project" value="TreeGrafter"/>
</dbReference>
<sequence length="92" mass="10160">MADPLNSTHGYVLILTEEAEDADILLLNTCSIHEKVLEKVFALLGRWRKLKEANPDVIIGVCGCVASQEGTLYMILCKCLFRGGRSGGHRTR</sequence>
<evidence type="ECO:0000259" key="1">
    <source>
        <dbReference type="PROSITE" id="PS51449"/>
    </source>
</evidence>
<organism evidence="2 3">
    <name type="scientific">Candidatus Erwinia dacicola</name>
    <dbReference type="NCBI Taxonomy" id="252393"/>
    <lineage>
        <taxon>Bacteria</taxon>
        <taxon>Pseudomonadati</taxon>
        <taxon>Pseudomonadota</taxon>
        <taxon>Gammaproteobacteria</taxon>
        <taxon>Enterobacterales</taxon>
        <taxon>Erwiniaceae</taxon>
        <taxon>Erwinia</taxon>
    </lineage>
</organism>
<dbReference type="PROSITE" id="PS51449">
    <property type="entry name" value="MTTASE_N"/>
    <property type="match status" value="1"/>
</dbReference>
<gene>
    <name evidence="2" type="ORF">ACZ87_03780</name>
</gene>
<dbReference type="Proteomes" id="UP000244334">
    <property type="component" value="Unassembled WGS sequence"/>
</dbReference>
<evidence type="ECO:0000313" key="3">
    <source>
        <dbReference type="Proteomes" id="UP000244334"/>
    </source>
</evidence>
<dbReference type="GO" id="GO:0046872">
    <property type="term" value="F:metal ion binding"/>
    <property type="evidence" value="ECO:0007669"/>
    <property type="project" value="UniProtKB-KW"/>
</dbReference>
<dbReference type="InterPro" id="IPR013848">
    <property type="entry name" value="Methylthiotransferase_N"/>
</dbReference>
<dbReference type="PANTHER" id="PTHR43020:SF2">
    <property type="entry name" value="MITOCHONDRIAL TRNA METHYLTHIOTRANSFERASE CDK5RAP1"/>
    <property type="match status" value="1"/>
</dbReference>
<proteinExistence type="predicted"/>
<dbReference type="Gene3D" id="3.40.50.12160">
    <property type="entry name" value="Methylthiotransferase, N-terminal domain"/>
    <property type="match status" value="1"/>
</dbReference>
<dbReference type="InterPro" id="IPR038135">
    <property type="entry name" value="Methylthiotransferase_N_sf"/>
</dbReference>
<dbReference type="AlphaFoldDB" id="A0A328TKB6"/>
<dbReference type="GO" id="GO:0005829">
    <property type="term" value="C:cytosol"/>
    <property type="evidence" value="ECO:0007669"/>
    <property type="project" value="TreeGrafter"/>
</dbReference>
<dbReference type="PANTHER" id="PTHR43020">
    <property type="entry name" value="CDK5 REGULATORY SUBUNIT-ASSOCIATED PROTEIN 1"/>
    <property type="match status" value="1"/>
</dbReference>
<dbReference type="Pfam" id="PF00919">
    <property type="entry name" value="UPF0004"/>
    <property type="match status" value="1"/>
</dbReference>
<protein>
    <recommendedName>
        <fullName evidence="1">MTTase N-terminal domain-containing protein</fullName>
    </recommendedName>
</protein>
<dbReference type="EMBL" id="LJAM02000776">
    <property type="protein sequence ID" value="RAP69435.1"/>
    <property type="molecule type" value="Genomic_DNA"/>
</dbReference>